<protein>
    <submittedName>
        <fullName evidence="1">Uncharacterized protein</fullName>
    </submittedName>
</protein>
<dbReference type="EMBL" id="JADQCH020000002">
    <property type="protein sequence ID" value="MEY2344880.1"/>
    <property type="molecule type" value="Genomic_DNA"/>
</dbReference>
<reference evidence="1" key="1">
    <citation type="submission" date="2021-05" db="EMBL/GenBank/DDBJ databases">
        <title>First report of NDM-5 and VEB-6 producing Proteus mirabilis isolated from blood of a sepsis patient in Kolkata, India.</title>
        <authorList>
            <person name="Halder G."/>
            <person name="Chaudhuri B."/>
            <person name="Dutta S."/>
        </authorList>
    </citation>
    <scope>NUCLEOTIDE SEQUENCE [LARGE SCALE GENOMIC DNA]</scope>
    <source>
        <strain evidence="1">7049</strain>
    </source>
</reference>
<dbReference type="AlphaFoldDB" id="A0ABD5LU37"/>
<accession>A0ABD5LU37</accession>
<organism evidence="1">
    <name type="scientific">Proteus mirabilis</name>
    <dbReference type="NCBI Taxonomy" id="584"/>
    <lineage>
        <taxon>Bacteria</taxon>
        <taxon>Pseudomonadati</taxon>
        <taxon>Pseudomonadota</taxon>
        <taxon>Gammaproteobacteria</taxon>
        <taxon>Enterobacterales</taxon>
        <taxon>Morganellaceae</taxon>
        <taxon>Proteus</taxon>
    </lineage>
</organism>
<evidence type="ECO:0000313" key="1">
    <source>
        <dbReference type="EMBL" id="MEY2344880.1"/>
    </source>
</evidence>
<proteinExistence type="predicted"/>
<gene>
    <name evidence="1" type="ORF">I3679_015810</name>
</gene>
<name>A0ABD5LU37_PROMI</name>
<comment type="caution">
    <text evidence="1">The sequence shown here is derived from an EMBL/GenBank/DDBJ whole genome shotgun (WGS) entry which is preliminary data.</text>
</comment>
<sequence length="57" mass="6437">MGVDKRFAVSKYNNLRLFAEMAYDDARSENPAYEDKNNISLKLVCVCTSSFIKASIV</sequence>